<evidence type="ECO:0000256" key="2">
    <source>
        <dbReference type="ARBA" id="ARBA00011738"/>
    </source>
</evidence>
<evidence type="ECO:0000256" key="8">
    <source>
        <dbReference type="ARBA" id="ARBA00022840"/>
    </source>
</evidence>
<dbReference type="EC" id="6.1.1.15" evidence="3 12"/>
<evidence type="ECO:0000256" key="4">
    <source>
        <dbReference type="ARBA" id="ARBA00019110"/>
    </source>
</evidence>
<dbReference type="Gene3D" id="3.30.930.10">
    <property type="entry name" value="Bira Bifunctional Protein, Domain 2"/>
    <property type="match status" value="2"/>
</dbReference>
<dbReference type="InterPro" id="IPR004500">
    <property type="entry name" value="Pro-tRNA-synth_IIa_bac-type"/>
</dbReference>
<name>A0ABT1RX64_9FIRM</name>
<dbReference type="InterPro" id="IPR004154">
    <property type="entry name" value="Anticodon-bd"/>
</dbReference>
<dbReference type="Proteomes" id="UP001524473">
    <property type="component" value="Unassembled WGS sequence"/>
</dbReference>
<accession>A0ABT1RX64</accession>
<dbReference type="NCBIfam" id="NF006625">
    <property type="entry name" value="PRK09194.1"/>
    <property type="match status" value="1"/>
</dbReference>
<comment type="subcellular location">
    <subcellularLocation>
        <location evidence="1">Cytoplasm</location>
    </subcellularLocation>
</comment>
<sequence length="565" mass="62872">MKIKQLIGDRFKERPADCVIDSHVLMLRGGYMKYVASGIYSQYPPLRRITRKIEQIIREEMDALDGQEVQFPVALPAALWQESGRYDTIGSELLRFSDRNGAPLVLGMTHEEAAVQLVREYGQSYAKYPFFLYQIQEKFRDEARPRGGLIRVREFSMKDAYSFHTSQEDLEAFYQRCLQAYERIFARAGIPEVISVASDSGMMGGSLSHEFMLLTPVGEDSIALCGECGYRANLEAAECIVENRRDEQSQPLTLTGTPGAHTIEEVCQLLHLPREKACKAVAYEKETDGGLVLLFLRGDLEVNETKVTNFLGCGIRPASLTEESGLHPGFLGPCGLPDGLTLLFDRSLENANNLCCGANREGFHYTGLDLRRELGELRYEDFAKLQDEGICPRCGRRSISISRGIEVGNIFQLGAKYTEAMGMRYLDREGNFHFPLMGCYGIGIGRLAASVCEARHDEFGPVWPLSIAPWQAHLCAVRAENPDVKEAADRLYGELQAAGVETLYDDRPVSAGVQFSDADLLGVPFRVVVSPRNLREGYCEIAARDHSFTQKVPLAGAAVHLLGLI</sequence>
<keyword evidence="8" id="KW-0067">ATP-binding</keyword>
<evidence type="ECO:0000256" key="7">
    <source>
        <dbReference type="ARBA" id="ARBA00022741"/>
    </source>
</evidence>
<evidence type="ECO:0000256" key="5">
    <source>
        <dbReference type="ARBA" id="ARBA00022490"/>
    </source>
</evidence>
<dbReference type="SUPFAM" id="SSF55681">
    <property type="entry name" value="Class II aaRS and biotin synthetases"/>
    <property type="match status" value="1"/>
</dbReference>
<dbReference type="Pfam" id="PF04073">
    <property type="entry name" value="tRNA_edit"/>
    <property type="match status" value="1"/>
</dbReference>
<comment type="catalytic activity">
    <reaction evidence="11">
        <text>tRNA(Pro) + L-proline + ATP = L-prolyl-tRNA(Pro) + AMP + diphosphate</text>
        <dbReference type="Rhea" id="RHEA:14305"/>
        <dbReference type="Rhea" id="RHEA-COMP:9700"/>
        <dbReference type="Rhea" id="RHEA-COMP:9702"/>
        <dbReference type="ChEBI" id="CHEBI:30616"/>
        <dbReference type="ChEBI" id="CHEBI:33019"/>
        <dbReference type="ChEBI" id="CHEBI:60039"/>
        <dbReference type="ChEBI" id="CHEBI:78442"/>
        <dbReference type="ChEBI" id="CHEBI:78532"/>
        <dbReference type="ChEBI" id="CHEBI:456215"/>
        <dbReference type="EC" id="6.1.1.15"/>
    </reaction>
</comment>
<proteinExistence type="predicted"/>
<dbReference type="NCBIfam" id="TIGR00409">
    <property type="entry name" value="proS_fam_II"/>
    <property type="match status" value="1"/>
</dbReference>
<dbReference type="Gene3D" id="3.40.50.800">
    <property type="entry name" value="Anticodon-binding domain"/>
    <property type="match status" value="1"/>
</dbReference>
<dbReference type="InterPro" id="IPR045864">
    <property type="entry name" value="aa-tRNA-synth_II/BPL/LPL"/>
</dbReference>
<evidence type="ECO:0000313" key="15">
    <source>
        <dbReference type="Proteomes" id="UP001524473"/>
    </source>
</evidence>
<dbReference type="Pfam" id="PF00587">
    <property type="entry name" value="tRNA-synt_2b"/>
    <property type="match status" value="1"/>
</dbReference>
<dbReference type="InterPro" id="IPR002316">
    <property type="entry name" value="Pro-tRNA-ligase_IIa"/>
</dbReference>
<evidence type="ECO:0000256" key="12">
    <source>
        <dbReference type="NCBIfam" id="TIGR00409"/>
    </source>
</evidence>
<dbReference type="CDD" id="cd04334">
    <property type="entry name" value="ProRS-INS"/>
    <property type="match status" value="1"/>
</dbReference>
<dbReference type="PRINTS" id="PR01046">
    <property type="entry name" value="TRNASYNTHPRO"/>
</dbReference>
<dbReference type="InterPro" id="IPR036754">
    <property type="entry name" value="YbaK/aa-tRNA-synt-asso_dom_sf"/>
</dbReference>
<reference evidence="14 15" key="1">
    <citation type="submission" date="2022-06" db="EMBL/GenBank/DDBJ databases">
        <title>Isolation of gut microbiota from human fecal samples.</title>
        <authorList>
            <person name="Pamer E.G."/>
            <person name="Barat B."/>
            <person name="Waligurski E."/>
            <person name="Medina S."/>
            <person name="Paddock L."/>
            <person name="Mostad J."/>
        </authorList>
    </citation>
    <scope>NUCLEOTIDE SEQUENCE [LARGE SCALE GENOMIC DNA]</scope>
    <source>
        <strain evidence="14 15">DFI.9.73</strain>
    </source>
</reference>
<dbReference type="SUPFAM" id="SSF52954">
    <property type="entry name" value="Class II aaRS ABD-related"/>
    <property type="match status" value="1"/>
</dbReference>
<dbReference type="Pfam" id="PF03129">
    <property type="entry name" value="HGTP_anticodon"/>
    <property type="match status" value="1"/>
</dbReference>
<keyword evidence="9" id="KW-0648">Protein biosynthesis</keyword>
<dbReference type="InterPro" id="IPR036621">
    <property type="entry name" value="Anticodon-bd_dom_sf"/>
</dbReference>
<evidence type="ECO:0000313" key="14">
    <source>
        <dbReference type="EMBL" id="MCQ4839259.1"/>
    </source>
</evidence>
<evidence type="ECO:0000259" key="13">
    <source>
        <dbReference type="PROSITE" id="PS50862"/>
    </source>
</evidence>
<comment type="subunit">
    <text evidence="2">Homodimer.</text>
</comment>
<dbReference type="InterPro" id="IPR006195">
    <property type="entry name" value="aa-tRNA-synth_II"/>
</dbReference>
<gene>
    <name evidence="14" type="ORF">NE695_04940</name>
</gene>
<dbReference type="CDD" id="cd00861">
    <property type="entry name" value="ProRS_anticodon_short"/>
    <property type="match status" value="1"/>
</dbReference>
<dbReference type="InterPro" id="IPR044140">
    <property type="entry name" value="ProRS_anticodon_short"/>
</dbReference>
<keyword evidence="6 14" id="KW-0436">Ligase</keyword>
<organism evidence="14 15">
    <name type="scientific">Neglectibacter timonensis</name>
    <dbReference type="NCBI Taxonomy" id="1776382"/>
    <lineage>
        <taxon>Bacteria</taxon>
        <taxon>Bacillati</taxon>
        <taxon>Bacillota</taxon>
        <taxon>Clostridia</taxon>
        <taxon>Eubacteriales</taxon>
        <taxon>Oscillospiraceae</taxon>
        <taxon>Neglectibacter</taxon>
    </lineage>
</organism>
<dbReference type="PANTHER" id="PTHR42753">
    <property type="entry name" value="MITOCHONDRIAL RIBOSOME PROTEIN L39/PROLYL-TRNA LIGASE FAMILY MEMBER"/>
    <property type="match status" value="1"/>
</dbReference>
<keyword evidence="15" id="KW-1185">Reference proteome</keyword>
<dbReference type="SUPFAM" id="SSF55826">
    <property type="entry name" value="YbaK/ProRS associated domain"/>
    <property type="match status" value="1"/>
</dbReference>
<keyword evidence="10" id="KW-0030">Aminoacyl-tRNA synthetase</keyword>
<evidence type="ECO:0000256" key="9">
    <source>
        <dbReference type="ARBA" id="ARBA00022917"/>
    </source>
</evidence>
<dbReference type="EMBL" id="JANFZH010000008">
    <property type="protein sequence ID" value="MCQ4839259.1"/>
    <property type="molecule type" value="Genomic_DNA"/>
</dbReference>
<dbReference type="PROSITE" id="PS50862">
    <property type="entry name" value="AA_TRNA_LIGASE_II"/>
    <property type="match status" value="1"/>
</dbReference>
<keyword evidence="7" id="KW-0547">Nucleotide-binding</keyword>
<evidence type="ECO:0000256" key="10">
    <source>
        <dbReference type="ARBA" id="ARBA00023146"/>
    </source>
</evidence>
<protein>
    <recommendedName>
        <fullName evidence="4 12">Proline--tRNA ligase</fullName>
        <ecNumber evidence="3 12">6.1.1.15</ecNumber>
    </recommendedName>
</protein>
<dbReference type="RefSeq" id="WP_066860124.1">
    <property type="nucleotide sequence ID" value="NZ_CABKVV010000009.1"/>
</dbReference>
<evidence type="ECO:0000256" key="6">
    <source>
        <dbReference type="ARBA" id="ARBA00022598"/>
    </source>
</evidence>
<evidence type="ECO:0000256" key="3">
    <source>
        <dbReference type="ARBA" id="ARBA00012831"/>
    </source>
</evidence>
<keyword evidence="5" id="KW-0963">Cytoplasm</keyword>
<dbReference type="InterPro" id="IPR002314">
    <property type="entry name" value="aa-tRNA-synt_IIb"/>
</dbReference>
<dbReference type="InterPro" id="IPR050062">
    <property type="entry name" value="Pro-tRNA_synthetase"/>
</dbReference>
<dbReference type="PANTHER" id="PTHR42753:SF2">
    <property type="entry name" value="PROLINE--TRNA LIGASE"/>
    <property type="match status" value="1"/>
</dbReference>
<comment type="caution">
    <text evidence="14">The sequence shown here is derived from an EMBL/GenBank/DDBJ whole genome shotgun (WGS) entry which is preliminary data.</text>
</comment>
<dbReference type="GeneID" id="90531071"/>
<evidence type="ECO:0000256" key="11">
    <source>
        <dbReference type="ARBA" id="ARBA00047671"/>
    </source>
</evidence>
<dbReference type="InterPro" id="IPR007214">
    <property type="entry name" value="YbaK/aa-tRNA-synth-assoc-dom"/>
</dbReference>
<dbReference type="GO" id="GO:0004827">
    <property type="term" value="F:proline-tRNA ligase activity"/>
    <property type="evidence" value="ECO:0007669"/>
    <property type="project" value="UniProtKB-EC"/>
</dbReference>
<feature type="domain" description="Aminoacyl-transfer RNA synthetases class-II family profile" evidence="13">
    <location>
        <begin position="48"/>
        <end position="464"/>
    </location>
</feature>
<evidence type="ECO:0000256" key="1">
    <source>
        <dbReference type="ARBA" id="ARBA00004496"/>
    </source>
</evidence>